<keyword evidence="2" id="KW-1185">Reference proteome</keyword>
<dbReference type="InterPro" id="IPR058238">
    <property type="entry name" value="Lant_leader_dom"/>
</dbReference>
<dbReference type="EMBL" id="JABAIA010000003">
    <property type="protein sequence ID" value="NLR67722.1"/>
    <property type="molecule type" value="Genomic_DNA"/>
</dbReference>
<dbReference type="RefSeq" id="WP_168873667.1">
    <property type="nucleotide sequence ID" value="NZ_JABAIA010000003.1"/>
</dbReference>
<proteinExistence type="predicted"/>
<evidence type="ECO:0008006" key="3">
    <source>
        <dbReference type="Google" id="ProtNLM"/>
    </source>
</evidence>
<protein>
    <recommendedName>
        <fullName evidence="3">Class I lanthipeptide</fullName>
    </recommendedName>
</protein>
<accession>A0A847RXE3</accession>
<name>A0A847RXE3_9BACT</name>
<evidence type="ECO:0000313" key="1">
    <source>
        <dbReference type="EMBL" id="NLR67722.1"/>
    </source>
</evidence>
<dbReference type="Proteomes" id="UP000570474">
    <property type="component" value="Unassembled WGS sequence"/>
</dbReference>
<gene>
    <name evidence="1" type="ORF">HGH92_25685</name>
</gene>
<dbReference type="NCBIfam" id="NF038153">
    <property type="entry name" value="lant_leader_L1a"/>
    <property type="match status" value="1"/>
</dbReference>
<comment type="caution">
    <text evidence="1">The sequence shown here is derived from an EMBL/GenBank/DDBJ whole genome shotgun (WGS) entry which is preliminary data.</text>
</comment>
<reference evidence="1 2" key="1">
    <citation type="submission" date="2020-04" db="EMBL/GenBank/DDBJ databases">
        <authorList>
            <person name="Yin C."/>
        </authorList>
    </citation>
    <scope>NUCLEOTIDE SEQUENCE [LARGE SCALE GENOMIC DNA]</scope>
    <source>
        <strain evidence="1 2">Ae27</strain>
    </source>
</reference>
<evidence type="ECO:0000313" key="2">
    <source>
        <dbReference type="Proteomes" id="UP000570474"/>
    </source>
</evidence>
<sequence length="65" mass="7304">MKKKTVIGKKMSFNKTTVAQLNAQQQEQLAGGIPTTTATYSKICQETRYASCNTFPYTQEQCVYC</sequence>
<dbReference type="AlphaFoldDB" id="A0A847RXE3"/>
<organism evidence="1 2">
    <name type="scientific">Chitinophaga varians</name>
    <dbReference type="NCBI Taxonomy" id="2202339"/>
    <lineage>
        <taxon>Bacteria</taxon>
        <taxon>Pseudomonadati</taxon>
        <taxon>Bacteroidota</taxon>
        <taxon>Chitinophagia</taxon>
        <taxon>Chitinophagales</taxon>
        <taxon>Chitinophagaceae</taxon>
        <taxon>Chitinophaga</taxon>
    </lineage>
</organism>